<dbReference type="InterPro" id="IPR029016">
    <property type="entry name" value="GAF-like_dom_sf"/>
</dbReference>
<dbReference type="Proteomes" id="UP000648984">
    <property type="component" value="Unassembled WGS sequence"/>
</dbReference>
<dbReference type="InterPro" id="IPR003018">
    <property type="entry name" value="GAF"/>
</dbReference>
<dbReference type="InterPro" id="IPR001610">
    <property type="entry name" value="PAC"/>
</dbReference>
<name>A0ABX1QCA9_9RHOO</name>
<dbReference type="Pfam" id="PF13426">
    <property type="entry name" value="PAS_9"/>
    <property type="match status" value="1"/>
</dbReference>
<dbReference type="EMBL" id="WTVQ01000010">
    <property type="protein sequence ID" value="NMG74740.1"/>
    <property type="molecule type" value="Genomic_DNA"/>
</dbReference>
<dbReference type="Pfam" id="PF00990">
    <property type="entry name" value="GGDEF"/>
    <property type="match status" value="1"/>
</dbReference>
<dbReference type="Gene3D" id="3.30.70.270">
    <property type="match status" value="1"/>
</dbReference>
<evidence type="ECO:0000259" key="3">
    <source>
        <dbReference type="PROSITE" id="PS50887"/>
    </source>
</evidence>
<evidence type="ECO:0000313" key="4">
    <source>
        <dbReference type="EMBL" id="NMG74740.1"/>
    </source>
</evidence>
<feature type="domain" description="GGDEF" evidence="3">
    <location>
        <begin position="615"/>
        <end position="747"/>
    </location>
</feature>
<gene>
    <name evidence="4" type="ORF">GPA25_08185</name>
</gene>
<dbReference type="InterPro" id="IPR001633">
    <property type="entry name" value="EAL_dom"/>
</dbReference>
<organism evidence="4 5">
    <name type="scientific">Aromatoleum diolicum</name>
    <dbReference type="NCBI Taxonomy" id="75796"/>
    <lineage>
        <taxon>Bacteria</taxon>
        <taxon>Pseudomonadati</taxon>
        <taxon>Pseudomonadota</taxon>
        <taxon>Betaproteobacteria</taxon>
        <taxon>Rhodocyclales</taxon>
        <taxon>Rhodocyclaceae</taxon>
        <taxon>Aromatoleum</taxon>
    </lineage>
</organism>
<dbReference type="NCBIfam" id="TIGR00254">
    <property type="entry name" value="GGDEF"/>
    <property type="match status" value="1"/>
</dbReference>
<dbReference type="CDD" id="cd01948">
    <property type="entry name" value="EAL"/>
    <property type="match status" value="1"/>
</dbReference>
<dbReference type="Pfam" id="PF01590">
    <property type="entry name" value="GAF"/>
    <property type="match status" value="1"/>
</dbReference>
<dbReference type="InterPro" id="IPR000160">
    <property type="entry name" value="GGDEF_dom"/>
</dbReference>
<dbReference type="InterPro" id="IPR043128">
    <property type="entry name" value="Rev_trsase/Diguanyl_cyclase"/>
</dbReference>
<dbReference type="InterPro" id="IPR035919">
    <property type="entry name" value="EAL_sf"/>
</dbReference>
<feature type="domain" description="EAL" evidence="2">
    <location>
        <begin position="756"/>
        <end position="1010"/>
    </location>
</feature>
<dbReference type="RefSeq" id="WP_211163016.1">
    <property type="nucleotide sequence ID" value="NZ_WTVQ01000010.1"/>
</dbReference>
<dbReference type="PROSITE" id="PS50883">
    <property type="entry name" value="EAL"/>
    <property type="match status" value="1"/>
</dbReference>
<evidence type="ECO:0000313" key="5">
    <source>
        <dbReference type="Proteomes" id="UP000648984"/>
    </source>
</evidence>
<dbReference type="SUPFAM" id="SSF55785">
    <property type="entry name" value="PYP-like sensor domain (PAS domain)"/>
    <property type="match status" value="2"/>
</dbReference>
<reference evidence="4 5" key="1">
    <citation type="submission" date="2019-12" db="EMBL/GenBank/DDBJ databases">
        <title>Comparative genomics gives insights into the taxonomy of the Azoarcus-Aromatoleum group and reveals separate origins of nif in the plant-associated Azoarcus and non-plant-associated Aromatoleum sub-groups.</title>
        <authorList>
            <person name="Lafos M."/>
            <person name="Maluk M."/>
            <person name="Batista M."/>
            <person name="Junghare M."/>
            <person name="Carmona M."/>
            <person name="Faoro H."/>
            <person name="Cruz L.M."/>
            <person name="Battistoni F."/>
            <person name="De Souza E."/>
            <person name="Pedrosa F."/>
            <person name="Chen W.-M."/>
            <person name="Poole P.S."/>
            <person name="Dixon R.A."/>
            <person name="James E.K."/>
        </authorList>
    </citation>
    <scope>NUCLEOTIDE SEQUENCE [LARGE SCALE GENOMIC DNA]</scope>
    <source>
        <strain evidence="4 5">22Lin</strain>
    </source>
</reference>
<evidence type="ECO:0000259" key="2">
    <source>
        <dbReference type="PROSITE" id="PS50883"/>
    </source>
</evidence>
<dbReference type="PANTHER" id="PTHR44757:SF2">
    <property type="entry name" value="BIOFILM ARCHITECTURE MAINTENANCE PROTEIN MBAA"/>
    <property type="match status" value="1"/>
</dbReference>
<dbReference type="PROSITE" id="PS50112">
    <property type="entry name" value="PAS"/>
    <property type="match status" value="2"/>
</dbReference>
<dbReference type="InterPro" id="IPR052155">
    <property type="entry name" value="Biofilm_reg_signaling"/>
</dbReference>
<dbReference type="CDD" id="cd01949">
    <property type="entry name" value="GGDEF"/>
    <property type="match status" value="1"/>
</dbReference>
<dbReference type="PROSITE" id="PS50887">
    <property type="entry name" value="GGDEF"/>
    <property type="match status" value="1"/>
</dbReference>
<dbReference type="NCBIfam" id="TIGR00229">
    <property type="entry name" value="sensory_box"/>
    <property type="match status" value="2"/>
</dbReference>
<dbReference type="SUPFAM" id="SSF141868">
    <property type="entry name" value="EAL domain-like"/>
    <property type="match status" value="1"/>
</dbReference>
<comment type="caution">
    <text evidence="4">The sequence shown here is derived from an EMBL/GenBank/DDBJ whole genome shotgun (WGS) entry which is preliminary data.</text>
</comment>
<proteinExistence type="predicted"/>
<feature type="domain" description="PAS" evidence="1">
    <location>
        <begin position="337"/>
        <end position="408"/>
    </location>
</feature>
<dbReference type="SMART" id="SM00267">
    <property type="entry name" value="GGDEF"/>
    <property type="match status" value="1"/>
</dbReference>
<dbReference type="Gene3D" id="3.30.450.40">
    <property type="match status" value="1"/>
</dbReference>
<sequence>MSHPKYNKQIKGAWEKFLSGKDYSASAGLRPTIDESWRRCLVSRVDPTHNPTPPLLERSALQALRERHERLISASSPFMVQSRSLLARTGTVMILTDPEGTILDVEGDPRLRDAIERVHLVPGASWNETASGTNAIGTALVLLQPIQVHASEHFCEEVQKWSCSAAVIRDPVTAAILGVLDVSGLSGTYNKYSLPLVAMTAERIENQLAQQESERRLALLEACLPRLSSGDGVIVFDRHGNLVKANDKATAALAAWDVSLIATTRIPLPGAAETPDAAPETLPEWLLANRIEPILRKSQLLGFVVSIPMLAALSDRSLPRIGESAAARVPGTPSEPREALLSTMLDQSASVVFLKDMAGHYEFVNRCFEQTFGVRSADILGRTDAQIFNADLAQTLRRRELEAIAKAASCESVDELTLDGRSVWLAAVRFPIRDGSGEITSICTQANEIAQADEARSALRSTTAAVDPAGEGVLVTDANGHIVTVNAAFTRITGYAVDEVIGKPPRILKSGLHAKEFYQRMWRSLIDHGRWQGEIQNRRKNGDIYPEWLTIYSIKSADGAIQNFIAIFGDASAIKASQQHVEFMRIHDPLTGLPNRSLLMERLKECVDEAARLKDPLAVMLIGLDNFRDINDSLGHDLGDRLLQHITDRLRRCICDAHTIARLGGDEFAVVMRGATSEELHRFAANTLDYLSASFCLGGQERFITTSLGISLYPADGDSGAILLRNADTAMHAAKAGGRNRYQFFAEDMNARLRQRMSLETGLRAAIEHDRFRVVYQPQDDLVTGAMVGAEALLRWTDPTLGEVPASRFIPVAEEAGLIVTIGDIVLSKVLAQIALWRMQGLVPPRISINVAAQQMREPHFVEHLCELLERQGVPPEAICLELTEGTLMTDLDQTAQILSRITRHGIAISIDDFGTGYSSLSYLSRLPIQELKVDQSFVRTIADEAGNRSITTAIIDMAHALGMTVLAEGIETGAQLQILKDRHCEIGQGYYFHRPLSSAAFATLLAETSPAMH</sequence>
<dbReference type="Pfam" id="PF08448">
    <property type="entry name" value="PAS_4"/>
    <property type="match status" value="1"/>
</dbReference>
<dbReference type="Pfam" id="PF00563">
    <property type="entry name" value="EAL"/>
    <property type="match status" value="1"/>
</dbReference>
<dbReference type="InterPro" id="IPR000014">
    <property type="entry name" value="PAS"/>
</dbReference>
<dbReference type="SUPFAM" id="SSF55073">
    <property type="entry name" value="Nucleotide cyclase"/>
    <property type="match status" value="1"/>
</dbReference>
<dbReference type="InterPro" id="IPR029787">
    <property type="entry name" value="Nucleotide_cyclase"/>
</dbReference>
<dbReference type="SMART" id="SM00052">
    <property type="entry name" value="EAL"/>
    <property type="match status" value="1"/>
</dbReference>
<evidence type="ECO:0000259" key="1">
    <source>
        <dbReference type="PROSITE" id="PS50112"/>
    </source>
</evidence>
<dbReference type="InterPro" id="IPR013656">
    <property type="entry name" value="PAS_4"/>
</dbReference>
<dbReference type="SMART" id="SM00086">
    <property type="entry name" value="PAC"/>
    <property type="match status" value="1"/>
</dbReference>
<dbReference type="SMART" id="SM00091">
    <property type="entry name" value="PAS"/>
    <property type="match status" value="3"/>
</dbReference>
<dbReference type="Gene3D" id="3.20.20.450">
    <property type="entry name" value="EAL domain"/>
    <property type="match status" value="1"/>
</dbReference>
<dbReference type="PANTHER" id="PTHR44757">
    <property type="entry name" value="DIGUANYLATE CYCLASE DGCP"/>
    <property type="match status" value="1"/>
</dbReference>
<feature type="domain" description="PAS" evidence="1">
    <location>
        <begin position="458"/>
        <end position="503"/>
    </location>
</feature>
<dbReference type="CDD" id="cd00130">
    <property type="entry name" value="PAS"/>
    <property type="match status" value="2"/>
</dbReference>
<keyword evidence="5" id="KW-1185">Reference proteome</keyword>
<accession>A0ABX1QCA9</accession>
<dbReference type="Gene3D" id="3.30.450.20">
    <property type="entry name" value="PAS domain"/>
    <property type="match status" value="2"/>
</dbReference>
<dbReference type="InterPro" id="IPR035965">
    <property type="entry name" value="PAS-like_dom_sf"/>
</dbReference>
<protein>
    <submittedName>
        <fullName evidence="4">EAL domain-containing protein</fullName>
    </submittedName>
</protein>